<dbReference type="EMBL" id="VSRR010000835">
    <property type="protein sequence ID" value="MPC20110.1"/>
    <property type="molecule type" value="Genomic_DNA"/>
</dbReference>
<name>A0A5B7DFF1_PORTR</name>
<dbReference type="AlphaFoldDB" id="A0A5B7DFF1"/>
<evidence type="ECO:0000313" key="1">
    <source>
        <dbReference type="EMBL" id="MPC20110.1"/>
    </source>
</evidence>
<sequence length="127" mass="14053">MSDTTLPQQLVWLQYQLGIIFSINNGIVRFGTVGVCLDFQRVEGEVTEWRRKACGGLDALPDGLGEVLHLLIQGHIMKHQVSNVAVFKRANETDGDGHVPCHLSRHGCITSPGGMFMCWEAFNTDLT</sequence>
<organism evidence="1 2">
    <name type="scientific">Portunus trituberculatus</name>
    <name type="common">Swimming crab</name>
    <name type="synonym">Neptunus trituberculatus</name>
    <dbReference type="NCBI Taxonomy" id="210409"/>
    <lineage>
        <taxon>Eukaryota</taxon>
        <taxon>Metazoa</taxon>
        <taxon>Ecdysozoa</taxon>
        <taxon>Arthropoda</taxon>
        <taxon>Crustacea</taxon>
        <taxon>Multicrustacea</taxon>
        <taxon>Malacostraca</taxon>
        <taxon>Eumalacostraca</taxon>
        <taxon>Eucarida</taxon>
        <taxon>Decapoda</taxon>
        <taxon>Pleocyemata</taxon>
        <taxon>Brachyura</taxon>
        <taxon>Eubrachyura</taxon>
        <taxon>Portunoidea</taxon>
        <taxon>Portunidae</taxon>
        <taxon>Portuninae</taxon>
        <taxon>Portunus</taxon>
    </lineage>
</organism>
<comment type="caution">
    <text evidence="1">The sequence shown here is derived from an EMBL/GenBank/DDBJ whole genome shotgun (WGS) entry which is preliminary data.</text>
</comment>
<evidence type="ECO:0000313" key="2">
    <source>
        <dbReference type="Proteomes" id="UP000324222"/>
    </source>
</evidence>
<reference evidence="1 2" key="1">
    <citation type="submission" date="2019-05" db="EMBL/GenBank/DDBJ databases">
        <title>Another draft genome of Portunus trituberculatus and its Hox gene families provides insights of decapod evolution.</title>
        <authorList>
            <person name="Jeong J.-H."/>
            <person name="Song I."/>
            <person name="Kim S."/>
            <person name="Choi T."/>
            <person name="Kim D."/>
            <person name="Ryu S."/>
            <person name="Kim W."/>
        </authorList>
    </citation>
    <scope>NUCLEOTIDE SEQUENCE [LARGE SCALE GENOMIC DNA]</scope>
    <source>
        <tissue evidence="1">Muscle</tissue>
    </source>
</reference>
<proteinExistence type="predicted"/>
<protein>
    <submittedName>
        <fullName evidence="1">Uncharacterized protein</fullName>
    </submittedName>
</protein>
<keyword evidence="2" id="KW-1185">Reference proteome</keyword>
<gene>
    <name evidence="1" type="ORF">E2C01_013041</name>
</gene>
<accession>A0A5B7DFF1</accession>
<dbReference type="Proteomes" id="UP000324222">
    <property type="component" value="Unassembled WGS sequence"/>
</dbReference>